<comment type="function">
    <text evidence="2">Catalyzes the first step of the osmoprotectant glycine betaine synthesis.</text>
</comment>
<keyword evidence="8" id="KW-0479">Metal-binding</keyword>
<feature type="domain" description="Rieske" evidence="15">
    <location>
        <begin position="47"/>
        <end position="134"/>
    </location>
</feature>
<keyword evidence="10" id="KW-0408">Iron</keyword>
<evidence type="ECO:0000256" key="13">
    <source>
        <dbReference type="ARBA" id="ARBA00049097"/>
    </source>
</evidence>
<keyword evidence="7" id="KW-0001">2Fe-2S</keyword>
<evidence type="ECO:0000256" key="9">
    <source>
        <dbReference type="ARBA" id="ARBA00023002"/>
    </source>
</evidence>
<evidence type="ECO:0000256" key="5">
    <source>
        <dbReference type="ARBA" id="ARBA00012763"/>
    </source>
</evidence>
<evidence type="ECO:0000256" key="1">
    <source>
        <dbReference type="ARBA" id="ARBA00001962"/>
    </source>
</evidence>
<keyword evidence="11" id="KW-0411">Iron-sulfur</keyword>
<evidence type="ECO:0000259" key="15">
    <source>
        <dbReference type="PROSITE" id="PS51296"/>
    </source>
</evidence>
<dbReference type="GO" id="GO:0051537">
    <property type="term" value="F:2 iron, 2 sulfur cluster binding"/>
    <property type="evidence" value="ECO:0007669"/>
    <property type="project" value="UniProtKB-KW"/>
</dbReference>
<dbReference type="InterPro" id="IPR036922">
    <property type="entry name" value="Rieske_2Fe-2S_sf"/>
</dbReference>
<dbReference type="PANTHER" id="PTHR43756">
    <property type="entry name" value="CHOLINE MONOOXYGENASE, CHLOROPLASTIC"/>
    <property type="match status" value="1"/>
</dbReference>
<dbReference type="EC" id="1.14.15.7" evidence="5"/>
<comment type="caution">
    <text evidence="16">The sequence shown here is derived from an EMBL/GenBank/DDBJ whole genome shotgun (WGS) entry which is preliminary data.</text>
</comment>
<dbReference type="InterPro" id="IPR017941">
    <property type="entry name" value="Rieske_2Fe-2S"/>
</dbReference>
<dbReference type="PRINTS" id="PR00090">
    <property type="entry name" value="RNGDIOXGNASE"/>
</dbReference>
<dbReference type="Pfam" id="PF00848">
    <property type="entry name" value="Ring_hydroxyl_A"/>
    <property type="match status" value="1"/>
</dbReference>
<dbReference type="CDD" id="cd03469">
    <property type="entry name" value="Rieske_RO_Alpha_N"/>
    <property type="match status" value="1"/>
</dbReference>
<evidence type="ECO:0000313" key="16">
    <source>
        <dbReference type="EMBL" id="KPM41055.1"/>
    </source>
</evidence>
<evidence type="ECO:0000256" key="12">
    <source>
        <dbReference type="ARBA" id="ARBA00023027"/>
    </source>
</evidence>
<evidence type="ECO:0000256" key="6">
    <source>
        <dbReference type="ARBA" id="ARBA00014931"/>
    </source>
</evidence>
<dbReference type="InterPro" id="IPR015879">
    <property type="entry name" value="Ring_hydroxy_dOase_asu_C_dom"/>
</dbReference>
<keyword evidence="12" id="KW-0520">NAD</keyword>
<dbReference type="GO" id="GO:0019285">
    <property type="term" value="P:glycine betaine biosynthetic process from choline"/>
    <property type="evidence" value="ECO:0007669"/>
    <property type="project" value="UniProtKB-UniPathway"/>
</dbReference>
<dbReference type="GO" id="GO:0019133">
    <property type="term" value="F:choline monooxygenase activity"/>
    <property type="evidence" value="ECO:0007669"/>
    <property type="project" value="UniProtKB-EC"/>
</dbReference>
<dbReference type="PROSITE" id="PS00570">
    <property type="entry name" value="RING_HYDROXYL_ALPHA"/>
    <property type="match status" value="1"/>
</dbReference>
<comment type="pathway">
    <text evidence="3">Amine and polyamine biosynthesis; betaine biosynthesis via choline pathway; betaine aldehyde from choline (monooxygenase route): step 1/1.</text>
</comment>
<sequence length="415" mass="47625">MWRILGLGSSGDPASTKTPPSRGIPASWYRSPEMFQLERRAIFSRKWILVTHSLRFNQPGDFLSFAYADFPFFLVRDREGSINGFHNACRHRAYPIVECRSGEAKILSCKYHGWSYGFGGKLAKAPRFDTVKGFDKSQHGLLPVNVHIDKAGFVWVNLQAGEPDVKWDDEFGGMEDKPRMKQFDFSGGYSFDHVWDMDLDANWKSVMENYNECYHCPTSHPLIAGVSDLSKYRVEPSGGCLEHEIINKKPQEEEDEFRRSITFAFPCTSVTVTKNFFYIQRMIPMSAQKTKIENEIYRHNIATDEEFAAINAFYKQVLEEDKHLCNEAQKNLNAGVFVNGELHPEKEKGPVHFQNAVREEVMNHRKMEMQQGGQEIWPATPKIVGEMKTGKLSEEEMFCSELEASSCRAKEELAW</sequence>
<dbReference type="Gene3D" id="2.102.10.10">
    <property type="entry name" value="Rieske [2Fe-2S] iron-sulphur domain"/>
    <property type="match status" value="1"/>
</dbReference>
<evidence type="ECO:0000256" key="10">
    <source>
        <dbReference type="ARBA" id="ARBA00023004"/>
    </source>
</evidence>
<dbReference type="STRING" id="78410.A0A0P7BKN9"/>
<evidence type="ECO:0000256" key="4">
    <source>
        <dbReference type="ARBA" id="ARBA00010848"/>
    </source>
</evidence>
<gene>
    <name evidence="16" type="ORF">AK830_g5506</name>
</gene>
<dbReference type="UniPathway" id="UPA00529">
    <property type="reaction ID" value="UER00430"/>
</dbReference>
<dbReference type="SUPFAM" id="SSF55961">
    <property type="entry name" value="Bet v1-like"/>
    <property type="match status" value="1"/>
</dbReference>
<dbReference type="GO" id="GO:0005506">
    <property type="term" value="F:iron ion binding"/>
    <property type="evidence" value="ECO:0007669"/>
    <property type="project" value="InterPro"/>
</dbReference>
<dbReference type="OrthoDB" id="426882at2759"/>
<evidence type="ECO:0000256" key="7">
    <source>
        <dbReference type="ARBA" id="ARBA00022714"/>
    </source>
</evidence>
<feature type="region of interest" description="Disordered" evidence="14">
    <location>
        <begin position="1"/>
        <end position="24"/>
    </location>
</feature>
<evidence type="ECO:0000313" key="17">
    <source>
        <dbReference type="Proteomes" id="UP000050424"/>
    </source>
</evidence>
<dbReference type="SUPFAM" id="SSF50022">
    <property type="entry name" value="ISP domain"/>
    <property type="match status" value="1"/>
</dbReference>
<dbReference type="Pfam" id="PF00355">
    <property type="entry name" value="Rieske"/>
    <property type="match status" value="1"/>
</dbReference>
<proteinExistence type="inferred from homology"/>
<evidence type="ECO:0000256" key="2">
    <source>
        <dbReference type="ARBA" id="ARBA00002149"/>
    </source>
</evidence>
<protein>
    <recommendedName>
        <fullName evidence="6">Choline monooxygenase, chloroplastic</fullName>
        <ecNumber evidence="5">1.14.15.7</ecNumber>
    </recommendedName>
</protein>
<comment type="catalytic activity">
    <reaction evidence="13">
        <text>choline + 2 reduced [2Fe-2S]-[ferredoxin] + O2 + 2 H(+) = betaine aldehyde hydrate + 2 oxidized [2Fe-2S]-[ferredoxin] + H2O</text>
        <dbReference type="Rhea" id="RHEA:17769"/>
        <dbReference type="Rhea" id="RHEA-COMP:10000"/>
        <dbReference type="Rhea" id="RHEA-COMP:10001"/>
        <dbReference type="ChEBI" id="CHEBI:15354"/>
        <dbReference type="ChEBI" id="CHEBI:15377"/>
        <dbReference type="ChEBI" id="CHEBI:15378"/>
        <dbReference type="ChEBI" id="CHEBI:15379"/>
        <dbReference type="ChEBI" id="CHEBI:15870"/>
        <dbReference type="ChEBI" id="CHEBI:33737"/>
        <dbReference type="ChEBI" id="CHEBI:33738"/>
        <dbReference type="EC" id="1.14.15.7"/>
    </reaction>
</comment>
<dbReference type="Gene3D" id="3.90.380.10">
    <property type="entry name" value="Naphthalene 1,2-dioxygenase Alpha Subunit, Chain A, domain 1"/>
    <property type="match status" value="2"/>
</dbReference>
<dbReference type="Proteomes" id="UP000050424">
    <property type="component" value="Unassembled WGS sequence"/>
</dbReference>
<dbReference type="PROSITE" id="PS51296">
    <property type="entry name" value="RIESKE"/>
    <property type="match status" value="1"/>
</dbReference>
<dbReference type="EMBL" id="LKCW01000072">
    <property type="protein sequence ID" value="KPM41055.1"/>
    <property type="molecule type" value="Genomic_DNA"/>
</dbReference>
<comment type="similarity">
    <text evidence="4">Belongs to the choline monooxygenase family.</text>
</comment>
<organism evidence="16 17">
    <name type="scientific">Neonectria ditissima</name>
    <dbReference type="NCBI Taxonomy" id="78410"/>
    <lineage>
        <taxon>Eukaryota</taxon>
        <taxon>Fungi</taxon>
        <taxon>Dikarya</taxon>
        <taxon>Ascomycota</taxon>
        <taxon>Pezizomycotina</taxon>
        <taxon>Sordariomycetes</taxon>
        <taxon>Hypocreomycetidae</taxon>
        <taxon>Hypocreales</taxon>
        <taxon>Nectriaceae</taxon>
        <taxon>Neonectria</taxon>
    </lineage>
</organism>
<dbReference type="AlphaFoldDB" id="A0A0P7BKN9"/>
<dbReference type="PANTHER" id="PTHR43756:SF5">
    <property type="entry name" value="CHOLINE MONOOXYGENASE, CHLOROPLASTIC"/>
    <property type="match status" value="1"/>
</dbReference>
<keyword evidence="9" id="KW-0560">Oxidoreductase</keyword>
<comment type="cofactor">
    <cofactor evidence="1">
        <name>Fe cation</name>
        <dbReference type="ChEBI" id="CHEBI:24875"/>
    </cofactor>
</comment>
<dbReference type="InterPro" id="IPR015881">
    <property type="entry name" value="ARHD_Rieske_2Fe_2S"/>
</dbReference>
<dbReference type="CDD" id="cd00680">
    <property type="entry name" value="RHO_alpha_C"/>
    <property type="match status" value="1"/>
</dbReference>
<evidence type="ECO:0000256" key="3">
    <source>
        <dbReference type="ARBA" id="ARBA00004866"/>
    </source>
</evidence>
<accession>A0A0P7BKN9</accession>
<evidence type="ECO:0000256" key="11">
    <source>
        <dbReference type="ARBA" id="ARBA00023014"/>
    </source>
</evidence>
<keyword evidence="17" id="KW-1185">Reference proteome</keyword>
<reference evidence="16 17" key="1">
    <citation type="submission" date="2015-09" db="EMBL/GenBank/DDBJ databases">
        <title>Draft genome of a European isolate of the apple canker pathogen Neonectria ditissima.</title>
        <authorList>
            <person name="Gomez-Cortecero A."/>
            <person name="Harrison R.J."/>
            <person name="Armitage A.D."/>
        </authorList>
    </citation>
    <scope>NUCLEOTIDE SEQUENCE [LARGE SCALE GENOMIC DNA]</scope>
    <source>
        <strain evidence="16 17">R09/05</strain>
    </source>
</reference>
<name>A0A0P7BKN9_9HYPO</name>
<evidence type="ECO:0000256" key="14">
    <source>
        <dbReference type="SAM" id="MobiDB-lite"/>
    </source>
</evidence>
<evidence type="ECO:0000256" key="8">
    <source>
        <dbReference type="ARBA" id="ARBA00022723"/>
    </source>
</evidence>
<dbReference type="InterPro" id="IPR001663">
    <property type="entry name" value="Rng_hydr_dOase-A"/>
</dbReference>